<keyword evidence="1" id="KW-0812">Transmembrane</keyword>
<evidence type="ECO:0000313" key="2">
    <source>
        <dbReference type="EMBL" id="WPC04070.1"/>
    </source>
</evidence>
<proteinExistence type="predicted"/>
<organism evidence="2 3">
    <name type="scientific">Pseudomonas benzenivorans</name>
    <dbReference type="NCBI Taxonomy" id="556533"/>
    <lineage>
        <taxon>Bacteria</taxon>
        <taxon>Pseudomonadati</taxon>
        <taxon>Pseudomonadota</taxon>
        <taxon>Gammaproteobacteria</taxon>
        <taxon>Pseudomonadales</taxon>
        <taxon>Pseudomonadaceae</taxon>
        <taxon>Pseudomonas</taxon>
    </lineage>
</organism>
<feature type="transmembrane region" description="Helical" evidence="1">
    <location>
        <begin position="68"/>
        <end position="93"/>
    </location>
</feature>
<reference evidence="2 3" key="1">
    <citation type="submission" date="2023-11" db="EMBL/GenBank/DDBJ databases">
        <title>Complete genome of Pseudomonas benzenivorans BA3361.</title>
        <authorList>
            <person name="Shin S.Y."/>
            <person name="Song J."/>
            <person name="Kang H."/>
        </authorList>
    </citation>
    <scope>NUCLEOTIDE SEQUENCE [LARGE SCALE GENOMIC DNA]</scope>
    <source>
        <strain evidence="2 3">HNIBRBA3361</strain>
    </source>
</reference>
<feature type="transmembrane region" description="Helical" evidence="1">
    <location>
        <begin position="7"/>
        <end position="28"/>
    </location>
</feature>
<feature type="transmembrane region" description="Helical" evidence="1">
    <location>
        <begin position="105"/>
        <end position="126"/>
    </location>
</feature>
<evidence type="ECO:0000313" key="3">
    <source>
        <dbReference type="Proteomes" id="UP001305928"/>
    </source>
</evidence>
<gene>
    <name evidence="2" type="ORF">SBP02_14990</name>
</gene>
<dbReference type="Proteomes" id="UP001305928">
    <property type="component" value="Chromosome"/>
</dbReference>
<protein>
    <submittedName>
        <fullName evidence="2">Uncharacterized protein</fullName>
    </submittedName>
</protein>
<dbReference type="EMBL" id="CP137892">
    <property type="protein sequence ID" value="WPC04070.1"/>
    <property type="molecule type" value="Genomic_DNA"/>
</dbReference>
<sequence length="145" mass="14938">MRTANIAIMFSFAAISALLGIFSLITGINNYPNSLTATASLTGLLIISLAYGLLALGGKEKSGKSHFLTLALYLISAILGVIASSNIGLVPYIMHSMNLGLIPALSYVVPVLPICATVSIAAYIAARICIQRNKIGAIPASGTSA</sequence>
<name>A0ABZ0PU16_9PSED</name>
<accession>A0ABZ0PU16</accession>
<dbReference type="RefSeq" id="WP_318642909.1">
    <property type="nucleotide sequence ID" value="NZ_CP137892.1"/>
</dbReference>
<evidence type="ECO:0000256" key="1">
    <source>
        <dbReference type="SAM" id="Phobius"/>
    </source>
</evidence>
<keyword evidence="1" id="KW-0472">Membrane</keyword>
<keyword evidence="3" id="KW-1185">Reference proteome</keyword>
<feature type="transmembrane region" description="Helical" evidence="1">
    <location>
        <begin position="34"/>
        <end position="56"/>
    </location>
</feature>
<keyword evidence="1" id="KW-1133">Transmembrane helix</keyword>